<dbReference type="EMBL" id="JAWJEJ010000001">
    <property type="protein sequence ID" value="MDV3455354.1"/>
    <property type="molecule type" value="Genomic_DNA"/>
</dbReference>
<sequence>MVLVLPMAGCGVGSEQRTSAEPSELSYEQSTKLSAYSRTLIDFDPSRLRREFAERRLDKATAEDSPFMDAQSVENAWEDLRRTRAMDGALKDIDPLADRLLAPLGRLAAKAKDLRSYLTMRGYLTDDFARARKEAPEILADYDVIIAATDALAKTVETSRVKTEAVLIKRLQGEGRMADVYELQIAQQVRKVRELAGDGPTLEPAVLDEMDKLLTQLTPLLDKVRTARTEEARKAGEDAVLDNGVVASAESMIGALREYRRSRDADNLKELREAASNVLRATA</sequence>
<dbReference type="RefSeq" id="WP_317224577.1">
    <property type="nucleotide sequence ID" value="NZ_JAWJEJ010000001.1"/>
</dbReference>
<dbReference type="Proteomes" id="UP001273531">
    <property type="component" value="Unassembled WGS sequence"/>
</dbReference>
<gene>
    <name evidence="1" type="ORF">RZN05_00040</name>
</gene>
<accession>A0ABU3Y1Y8</accession>
<name>A0ABU3Y1Y8_9SPHN</name>
<keyword evidence="2" id="KW-1185">Reference proteome</keyword>
<reference evidence="1 2" key="1">
    <citation type="submission" date="2023-10" db="EMBL/GenBank/DDBJ databases">
        <title>Sphingomonas sp. HF-S4 16S ribosomal RNA gene Genome sequencing and assembly.</title>
        <authorList>
            <person name="Lee H."/>
        </authorList>
    </citation>
    <scope>NUCLEOTIDE SEQUENCE [LARGE SCALE GENOMIC DNA]</scope>
    <source>
        <strain evidence="1 2">HF-S4</strain>
    </source>
</reference>
<evidence type="ECO:0000313" key="1">
    <source>
        <dbReference type="EMBL" id="MDV3455354.1"/>
    </source>
</evidence>
<organism evidence="1 2">
    <name type="scientific">Sphingomonas agrestis</name>
    <dbReference type="NCBI Taxonomy" id="3080540"/>
    <lineage>
        <taxon>Bacteria</taxon>
        <taxon>Pseudomonadati</taxon>
        <taxon>Pseudomonadota</taxon>
        <taxon>Alphaproteobacteria</taxon>
        <taxon>Sphingomonadales</taxon>
        <taxon>Sphingomonadaceae</taxon>
        <taxon>Sphingomonas</taxon>
    </lineage>
</organism>
<comment type="caution">
    <text evidence="1">The sequence shown here is derived from an EMBL/GenBank/DDBJ whole genome shotgun (WGS) entry which is preliminary data.</text>
</comment>
<proteinExistence type="predicted"/>
<protein>
    <submittedName>
        <fullName evidence="1">DUF3829 domain-containing protein</fullName>
    </submittedName>
</protein>
<evidence type="ECO:0000313" key="2">
    <source>
        <dbReference type="Proteomes" id="UP001273531"/>
    </source>
</evidence>